<dbReference type="STRING" id="480418.GCA_000975265_01026"/>
<dbReference type="Proteomes" id="UP000053699">
    <property type="component" value="Unassembled WGS sequence"/>
</dbReference>
<name>A0A0F4ESD4_9MYCO</name>
<dbReference type="PROSITE" id="PS50943">
    <property type="entry name" value="HTH_CROC1"/>
    <property type="match status" value="1"/>
</dbReference>
<protein>
    <recommendedName>
        <fullName evidence="1">HTH cro/C1-type domain-containing protein</fullName>
    </recommendedName>
</protein>
<dbReference type="GO" id="GO:0003677">
    <property type="term" value="F:DNA binding"/>
    <property type="evidence" value="ECO:0007669"/>
    <property type="project" value="InterPro"/>
</dbReference>
<dbReference type="InterPro" id="IPR001387">
    <property type="entry name" value="Cro/C1-type_HTH"/>
</dbReference>
<evidence type="ECO:0000313" key="2">
    <source>
        <dbReference type="EMBL" id="KJX75901.1"/>
    </source>
</evidence>
<dbReference type="Gene3D" id="6.10.250.2310">
    <property type="match status" value="1"/>
</dbReference>
<dbReference type="InterPro" id="IPR010982">
    <property type="entry name" value="Lambda_DNA-bd_dom_sf"/>
</dbReference>
<organism evidence="2 3">
    <name type="scientific">Mycobacterium lepromatosis</name>
    <dbReference type="NCBI Taxonomy" id="480418"/>
    <lineage>
        <taxon>Bacteria</taxon>
        <taxon>Bacillati</taxon>
        <taxon>Actinomycetota</taxon>
        <taxon>Actinomycetes</taxon>
        <taxon>Mycobacteriales</taxon>
        <taxon>Mycobacteriaceae</taxon>
        <taxon>Mycobacterium</taxon>
    </lineage>
</organism>
<dbReference type="RefSeq" id="WP_045842221.1">
    <property type="nucleotide sequence ID" value="NZ_CP083405.1"/>
</dbReference>
<accession>A0A0F4ESD4</accession>
<proteinExistence type="predicted"/>
<evidence type="ECO:0000313" key="3">
    <source>
        <dbReference type="Proteomes" id="UP000053699"/>
    </source>
</evidence>
<evidence type="ECO:0000259" key="1">
    <source>
        <dbReference type="PROSITE" id="PS50943"/>
    </source>
</evidence>
<comment type="caution">
    <text evidence="2">The sequence shown here is derived from an EMBL/GenBank/DDBJ whole genome shotgun (WGS) entry which is preliminary data.</text>
</comment>
<dbReference type="SUPFAM" id="SSF47413">
    <property type="entry name" value="lambda repressor-like DNA-binding domains"/>
    <property type="match status" value="1"/>
</dbReference>
<sequence>MSTTFAARLNRLFDTVYPPGRGPHTSAEVIAALRAEGITMSAPYLSQLRSGNRTNPSSATMSALANFFRVKPAYFTDDEYYEKIDQELAWLATMRDEGVRRIAMRTVGLSAQAQQNIVDRVDELRRAEHLDV</sequence>
<dbReference type="PATRIC" id="fig|480418.6.peg.229"/>
<dbReference type="OrthoDB" id="2679623at2"/>
<feature type="domain" description="HTH cro/C1-type" evidence="1">
    <location>
        <begin position="35"/>
        <end position="75"/>
    </location>
</feature>
<dbReference type="Gene3D" id="1.10.260.40">
    <property type="entry name" value="lambda repressor-like DNA-binding domains"/>
    <property type="match status" value="1"/>
</dbReference>
<gene>
    <name evidence="2" type="ORF">MLPM_0069</name>
</gene>
<dbReference type="AlphaFoldDB" id="A0A0F4ESD4"/>
<dbReference type="EMBL" id="JRPY01000003">
    <property type="protein sequence ID" value="KJX75901.1"/>
    <property type="molecule type" value="Genomic_DNA"/>
</dbReference>
<keyword evidence="3" id="KW-1185">Reference proteome</keyword>
<reference evidence="2 3" key="1">
    <citation type="journal article" date="2015" name="Proc. Natl. Acad. Sci. U.S.A.">
        <title>Insight into the evolution and origin of leprosy bacilli from the genome sequence of Mycobacterium lepromatosis.</title>
        <authorList>
            <person name="Singh P."/>
            <person name="Benjak A."/>
            <person name="Schuenemann V.J."/>
            <person name="Herbig A."/>
            <person name="Avanzi C."/>
            <person name="Busso P."/>
            <person name="Nieselt K."/>
            <person name="Krause J."/>
            <person name="Vera-Cabrera L."/>
            <person name="Cole S.T."/>
        </authorList>
    </citation>
    <scope>NUCLEOTIDE SEQUENCE [LARGE SCALE GENOMIC DNA]</scope>
    <source>
        <strain evidence="2 3">Mx1-22A</strain>
    </source>
</reference>